<gene>
    <name evidence="1" type="ORF">HQ497_07610</name>
</gene>
<dbReference type="PANTHER" id="PTHR35399:SF4">
    <property type="entry name" value="MEMBRANE PROTEIN"/>
    <property type="match status" value="1"/>
</dbReference>
<dbReference type="PROSITE" id="PS51318">
    <property type="entry name" value="TAT"/>
    <property type="match status" value="1"/>
</dbReference>
<protein>
    <submittedName>
        <fullName evidence="1">DUF839 domain-containing protein</fullName>
    </submittedName>
</protein>
<dbReference type="InterPro" id="IPR008557">
    <property type="entry name" value="PhoX"/>
</dbReference>
<dbReference type="SUPFAM" id="SSF63829">
    <property type="entry name" value="Calcium-dependent phosphotriesterase"/>
    <property type="match status" value="1"/>
</dbReference>
<name>A0A972VZJ2_9GAMM</name>
<accession>A0A972VZJ2</accession>
<dbReference type="InterPro" id="IPR011042">
    <property type="entry name" value="6-blade_b-propeller_TolB-like"/>
</dbReference>
<dbReference type="AlphaFoldDB" id="A0A972VZJ2"/>
<evidence type="ECO:0000313" key="2">
    <source>
        <dbReference type="Proteomes" id="UP000754644"/>
    </source>
</evidence>
<organism evidence="1 2">
    <name type="scientific">SAR86 cluster bacterium</name>
    <dbReference type="NCBI Taxonomy" id="2030880"/>
    <lineage>
        <taxon>Bacteria</taxon>
        <taxon>Pseudomonadati</taxon>
        <taxon>Pseudomonadota</taxon>
        <taxon>Gammaproteobacteria</taxon>
        <taxon>SAR86 cluster</taxon>
    </lineage>
</organism>
<dbReference type="Proteomes" id="UP000754644">
    <property type="component" value="Unassembled WGS sequence"/>
</dbReference>
<dbReference type="Pfam" id="PF05787">
    <property type="entry name" value="PhoX"/>
    <property type="match status" value="1"/>
</dbReference>
<dbReference type="PANTHER" id="PTHR35399">
    <property type="entry name" value="SLR8030 PROTEIN"/>
    <property type="match status" value="1"/>
</dbReference>
<dbReference type="Gene3D" id="2.120.10.30">
    <property type="entry name" value="TolB, C-terminal domain"/>
    <property type="match status" value="1"/>
</dbReference>
<dbReference type="InterPro" id="IPR006311">
    <property type="entry name" value="TAT_signal"/>
</dbReference>
<sequence>MNELVDISQSRRSFLQAGALVMGSFFVGPLAKAGVVPPTSHLLYDKLDLLGPPLAPDANGIRLPAGFVSRLVAQSGQRVLPTANYIWHSAPDGGATFATDDGGWIYVSNSEISKHGGGAGALRFNPRGDVIGAYSILNGTNSNCAGGKTPWNTWLSCEEAPDGQVYECDPFGERAGIVRPALGRFKHEAVAVDPAQGQLYLTEDVPDGGFYRFTPEHGLPDLTSGTLEIAEVVHTGKTASITWHKVPDPSATQTETRYQVDRATGFNGGEGIVWRNGTVYFTCKGDNRVWRHHIESGQIATLYDLSTSDTPILSGVDNIAISASGDILVAEDGGDMQIVLLSPAGRVIPVLQIIGQDDSEICGPAFSPHFDRLYFSSQRGSLGTNEDGRIYEISYV</sequence>
<proteinExistence type="predicted"/>
<evidence type="ECO:0000313" key="1">
    <source>
        <dbReference type="EMBL" id="NQV65215.1"/>
    </source>
</evidence>
<reference evidence="1" key="1">
    <citation type="submission" date="2020-05" db="EMBL/GenBank/DDBJ databases">
        <title>Sulfur intermediates as new biogeochemical hubs in an aquatic model microbial ecosystem.</title>
        <authorList>
            <person name="Vigneron A."/>
        </authorList>
    </citation>
    <scope>NUCLEOTIDE SEQUENCE</scope>
    <source>
        <strain evidence="1">Bin.250</strain>
    </source>
</reference>
<comment type="caution">
    <text evidence="1">The sequence shown here is derived from an EMBL/GenBank/DDBJ whole genome shotgun (WGS) entry which is preliminary data.</text>
</comment>
<dbReference type="EMBL" id="JABMOJ010000285">
    <property type="protein sequence ID" value="NQV65215.1"/>
    <property type="molecule type" value="Genomic_DNA"/>
</dbReference>